<keyword evidence="1" id="KW-0732">Signal</keyword>
<name>A0A8J4PM89_9MYCE</name>
<keyword evidence="3" id="KW-1185">Reference proteome</keyword>
<evidence type="ECO:0000256" key="1">
    <source>
        <dbReference type="SAM" id="SignalP"/>
    </source>
</evidence>
<organism evidence="2 3">
    <name type="scientific">Polysphondylium violaceum</name>
    <dbReference type="NCBI Taxonomy" id="133409"/>
    <lineage>
        <taxon>Eukaryota</taxon>
        <taxon>Amoebozoa</taxon>
        <taxon>Evosea</taxon>
        <taxon>Eumycetozoa</taxon>
        <taxon>Dictyostelia</taxon>
        <taxon>Dictyosteliales</taxon>
        <taxon>Dictyosteliaceae</taxon>
        <taxon>Polysphondylium</taxon>
    </lineage>
</organism>
<evidence type="ECO:0000313" key="3">
    <source>
        <dbReference type="Proteomes" id="UP000695562"/>
    </source>
</evidence>
<evidence type="ECO:0008006" key="4">
    <source>
        <dbReference type="Google" id="ProtNLM"/>
    </source>
</evidence>
<accession>A0A8J4PM89</accession>
<comment type="caution">
    <text evidence="2">The sequence shown here is derived from an EMBL/GenBank/DDBJ whole genome shotgun (WGS) entry which is preliminary data.</text>
</comment>
<dbReference type="EMBL" id="AJWJ01000836">
    <property type="protein sequence ID" value="KAF2068811.1"/>
    <property type="molecule type" value="Genomic_DNA"/>
</dbReference>
<sequence length="543" mass="61062">MFKDLYIFILLLCFIGYGKGWLEPTVLIQPRPGYGDINRLDGLRIPTTTAFTEHYNAGYCGQRYGPPCYCRINGDIRYTGSRFHSKDSIYISLYLNNSKIIPPVDENKQFKILCRSWDYWNTEDSNIVFYDLISYTSSYQRNLDFYIVGDWEKISDKGNIGLKSKWGPDVEYQRPTYVNATHLTIRITPELNAIRNSLVLYDLHTFTSVCDIGPSNDFKPWIDQFYFSDSEFYVVGAVLTDRSIEIGQYPNNVSCPLIPGSTFTKIGCIPPSSLLWAKSFIFSIYGESHDPTSTVTYTQTFPHYFSSFKNLQDGKTCELPISFPSISPSQSLTVHGLSAAIKPISYSPIKFEYPPEAKCGTAFIMLNGRRTSNNLDMCPTPKITGIITRPDASNGNLLTFKGKYLYNSFLYGDGSKKTINFVILYRDGSNSSCIHKNGLSDWNPGDSTYSISCVISKIYTFKIRTETILGQIDIYDGVAYPPKISNCSKPDYLVPSKITITGTQFGHGMLVKIANVACTNPVVNNEGTELVCDFSNNVSDPLD</sequence>
<feature type="chain" id="PRO_5035174295" description="IPT/TIG domain-containing protein" evidence="1">
    <location>
        <begin position="21"/>
        <end position="543"/>
    </location>
</feature>
<dbReference type="AlphaFoldDB" id="A0A8J4PM89"/>
<proteinExistence type="predicted"/>
<evidence type="ECO:0000313" key="2">
    <source>
        <dbReference type="EMBL" id="KAF2068811.1"/>
    </source>
</evidence>
<protein>
    <recommendedName>
        <fullName evidence="4">IPT/TIG domain-containing protein</fullName>
    </recommendedName>
</protein>
<feature type="non-terminal residue" evidence="2">
    <location>
        <position position="543"/>
    </location>
</feature>
<reference evidence="2" key="1">
    <citation type="submission" date="2020-01" db="EMBL/GenBank/DDBJ databases">
        <title>Development of genomics and gene disruption for Polysphondylium violaceum indicates a role for the polyketide synthase stlB in stalk morphogenesis.</title>
        <authorList>
            <person name="Narita B."/>
            <person name="Kawabe Y."/>
            <person name="Kin K."/>
            <person name="Saito T."/>
            <person name="Gibbs R."/>
            <person name="Kuspa A."/>
            <person name="Muzny D."/>
            <person name="Queller D."/>
            <person name="Richards S."/>
            <person name="Strassman J."/>
            <person name="Sucgang R."/>
            <person name="Worley K."/>
            <person name="Schaap P."/>
        </authorList>
    </citation>
    <scope>NUCLEOTIDE SEQUENCE</scope>
    <source>
        <strain evidence="2">QSvi11</strain>
    </source>
</reference>
<dbReference type="Proteomes" id="UP000695562">
    <property type="component" value="Unassembled WGS sequence"/>
</dbReference>
<gene>
    <name evidence="2" type="ORF">CYY_009870</name>
</gene>
<feature type="signal peptide" evidence="1">
    <location>
        <begin position="1"/>
        <end position="20"/>
    </location>
</feature>